<gene>
    <name evidence="2" type="ORF">RirG_268390</name>
</gene>
<proteinExistence type="predicted"/>
<reference evidence="2 3" key="1">
    <citation type="submission" date="2014-02" db="EMBL/GenBank/DDBJ databases">
        <title>Single nucleus genome sequencing reveals high similarity among nuclei of an endomycorrhizal fungus.</title>
        <authorList>
            <person name="Lin K."/>
            <person name="Geurts R."/>
            <person name="Zhang Z."/>
            <person name="Limpens E."/>
            <person name="Saunders D.G."/>
            <person name="Mu D."/>
            <person name="Pang E."/>
            <person name="Cao H."/>
            <person name="Cha H."/>
            <person name="Lin T."/>
            <person name="Zhou Q."/>
            <person name="Shang Y."/>
            <person name="Li Y."/>
            <person name="Ivanov S."/>
            <person name="Sharma T."/>
            <person name="Velzen R.V."/>
            <person name="Ruijter N.D."/>
            <person name="Aanen D.K."/>
            <person name="Win J."/>
            <person name="Kamoun S."/>
            <person name="Bisseling T."/>
            <person name="Huang S."/>
        </authorList>
    </citation>
    <scope>NUCLEOTIDE SEQUENCE [LARGE SCALE GENOMIC DNA]</scope>
    <source>
        <strain evidence="3">DAOM197198w</strain>
    </source>
</reference>
<keyword evidence="3" id="KW-1185">Reference proteome</keyword>
<evidence type="ECO:0000259" key="1">
    <source>
        <dbReference type="Pfam" id="PF05699"/>
    </source>
</evidence>
<dbReference type="HOGENOM" id="CLU_009123_17_0_1"/>
<dbReference type="Pfam" id="PF05699">
    <property type="entry name" value="Dimer_Tnp_hAT"/>
    <property type="match status" value="1"/>
</dbReference>
<dbReference type="Proteomes" id="UP000022910">
    <property type="component" value="Unassembled WGS sequence"/>
</dbReference>
<comment type="caution">
    <text evidence="2">The sequence shown here is derived from an EMBL/GenBank/DDBJ whole genome shotgun (WGS) entry which is preliminary data.</text>
</comment>
<dbReference type="STRING" id="1432141.A0A015J735"/>
<dbReference type="EMBL" id="JEMT01029830">
    <property type="protein sequence ID" value="EXX50684.1"/>
    <property type="molecule type" value="Genomic_DNA"/>
</dbReference>
<dbReference type="InterPro" id="IPR012337">
    <property type="entry name" value="RNaseH-like_sf"/>
</dbReference>
<dbReference type="GO" id="GO:0046983">
    <property type="term" value="F:protein dimerization activity"/>
    <property type="evidence" value="ECO:0007669"/>
    <property type="project" value="InterPro"/>
</dbReference>
<name>A0A015J735_RHIIW</name>
<feature type="domain" description="HAT C-terminal dimerisation" evidence="1">
    <location>
        <begin position="10"/>
        <end position="74"/>
    </location>
</feature>
<protein>
    <recommendedName>
        <fullName evidence="1">HAT C-terminal dimerisation domain-containing protein</fullName>
    </recommendedName>
</protein>
<dbReference type="AlphaFoldDB" id="A0A015J735"/>
<sequence length="86" mass="9887">MIEEIDVSICPFKWWASQESQFPILSQLAKKYLAIPVTSATSEHLFSDAGNIMTIKRTNLSPSTFEHLIFCKRNWHLIESISLSLF</sequence>
<dbReference type="PANTHER" id="PTHR47611">
    <property type="entry name" value="HAT DIMERISATION DOMAIN, C-TERMINAL"/>
    <property type="match status" value="1"/>
</dbReference>
<accession>A0A015J735</accession>
<dbReference type="SUPFAM" id="SSF53098">
    <property type="entry name" value="Ribonuclease H-like"/>
    <property type="match status" value="1"/>
</dbReference>
<dbReference type="PANTHER" id="PTHR47611:SF3">
    <property type="entry name" value="HAT C-TERMINAL DIMERISATION DOMAIN-CONTAINING PROTEIN"/>
    <property type="match status" value="1"/>
</dbReference>
<dbReference type="OrthoDB" id="2409584at2759"/>
<evidence type="ECO:0000313" key="3">
    <source>
        <dbReference type="Proteomes" id="UP000022910"/>
    </source>
</evidence>
<organism evidence="2 3">
    <name type="scientific">Rhizophagus irregularis (strain DAOM 197198w)</name>
    <name type="common">Glomus intraradices</name>
    <dbReference type="NCBI Taxonomy" id="1432141"/>
    <lineage>
        <taxon>Eukaryota</taxon>
        <taxon>Fungi</taxon>
        <taxon>Fungi incertae sedis</taxon>
        <taxon>Mucoromycota</taxon>
        <taxon>Glomeromycotina</taxon>
        <taxon>Glomeromycetes</taxon>
        <taxon>Glomerales</taxon>
        <taxon>Glomeraceae</taxon>
        <taxon>Rhizophagus</taxon>
    </lineage>
</organism>
<dbReference type="InterPro" id="IPR008906">
    <property type="entry name" value="HATC_C_dom"/>
</dbReference>
<evidence type="ECO:0000313" key="2">
    <source>
        <dbReference type="EMBL" id="EXX50684.1"/>
    </source>
</evidence>